<dbReference type="AlphaFoldDB" id="A0A3S2VBV6"/>
<dbReference type="InterPro" id="IPR052931">
    <property type="entry name" value="Prophage_regulatory_activator"/>
</dbReference>
<comment type="caution">
    <text evidence="1">The sequence shown here is derived from an EMBL/GenBank/DDBJ whole genome shotgun (WGS) entry which is preliminary data.</text>
</comment>
<dbReference type="EMBL" id="SACO01000011">
    <property type="protein sequence ID" value="RVU03903.1"/>
    <property type="molecule type" value="Genomic_DNA"/>
</dbReference>
<sequence length="72" mass="8133">MMSAANTHDSPGRFFSIKDVTNETSLSKSVIYARMRENRFPKPRPIGGGRVVWLERDIEAWKQQVLSASSPP</sequence>
<dbReference type="OrthoDB" id="1525365at2"/>
<evidence type="ECO:0000313" key="2">
    <source>
        <dbReference type="Proteomes" id="UP000282837"/>
    </source>
</evidence>
<dbReference type="Proteomes" id="UP000282837">
    <property type="component" value="Unassembled WGS sequence"/>
</dbReference>
<keyword evidence="2" id="KW-1185">Reference proteome</keyword>
<reference evidence="1 2" key="1">
    <citation type="submission" date="2019-01" db="EMBL/GenBank/DDBJ databases">
        <authorList>
            <person name="Chen W.-M."/>
        </authorList>
    </citation>
    <scope>NUCLEOTIDE SEQUENCE [LARGE SCALE GENOMIC DNA]</scope>
    <source>
        <strain evidence="1 2">FSY-9</strain>
    </source>
</reference>
<dbReference type="RefSeq" id="WP_127710452.1">
    <property type="nucleotide sequence ID" value="NZ_SACO01000011.1"/>
</dbReference>
<accession>A0A3S2VBV6</accession>
<name>A0A3S2VBV6_9SPHN</name>
<dbReference type="Gene3D" id="1.10.238.160">
    <property type="match status" value="1"/>
</dbReference>
<dbReference type="InterPro" id="IPR010260">
    <property type="entry name" value="AlpA"/>
</dbReference>
<proteinExistence type="predicted"/>
<gene>
    <name evidence="1" type="ORF">EOE18_13670</name>
</gene>
<dbReference type="Pfam" id="PF05930">
    <property type="entry name" value="Phage_AlpA"/>
    <property type="match status" value="1"/>
</dbReference>
<organism evidence="1 2">
    <name type="scientific">Novosphingobium umbonatum</name>
    <dbReference type="NCBI Taxonomy" id="1908524"/>
    <lineage>
        <taxon>Bacteria</taxon>
        <taxon>Pseudomonadati</taxon>
        <taxon>Pseudomonadota</taxon>
        <taxon>Alphaproteobacteria</taxon>
        <taxon>Sphingomonadales</taxon>
        <taxon>Sphingomonadaceae</taxon>
        <taxon>Novosphingobium</taxon>
    </lineage>
</organism>
<protein>
    <submittedName>
        <fullName evidence="1">AlpA family phage regulatory protein</fullName>
    </submittedName>
</protein>
<dbReference type="PANTHER" id="PTHR36154:SF1">
    <property type="entry name" value="DNA-BINDING TRANSCRIPTIONAL ACTIVATOR ALPA"/>
    <property type="match status" value="1"/>
</dbReference>
<dbReference type="PANTHER" id="PTHR36154">
    <property type="entry name" value="DNA-BINDING TRANSCRIPTIONAL ACTIVATOR ALPA"/>
    <property type="match status" value="1"/>
</dbReference>
<evidence type="ECO:0000313" key="1">
    <source>
        <dbReference type="EMBL" id="RVU03903.1"/>
    </source>
</evidence>